<proteinExistence type="inferred from homology"/>
<dbReference type="GO" id="GO:0032259">
    <property type="term" value="P:methylation"/>
    <property type="evidence" value="ECO:0007669"/>
    <property type="project" value="UniProtKB-KW"/>
</dbReference>
<dbReference type="EMBL" id="MIJZ01000001">
    <property type="protein sequence ID" value="OEG13773.1"/>
    <property type="molecule type" value="Genomic_DNA"/>
</dbReference>
<dbReference type="InterPro" id="IPR029028">
    <property type="entry name" value="Alpha/beta_knot_MTases"/>
</dbReference>
<dbReference type="SUPFAM" id="SSF75217">
    <property type="entry name" value="alpha/beta knot"/>
    <property type="match status" value="1"/>
</dbReference>
<keyword evidence="6" id="KW-1185">Reference proteome</keyword>
<evidence type="ECO:0000313" key="5">
    <source>
        <dbReference type="EMBL" id="OEG13773.1"/>
    </source>
</evidence>
<evidence type="ECO:0000256" key="2">
    <source>
        <dbReference type="ARBA" id="ARBA00022603"/>
    </source>
</evidence>
<organism evidence="5 6">
    <name type="scientific">Enterococcus ureasiticus</name>
    <dbReference type="NCBI Taxonomy" id="903984"/>
    <lineage>
        <taxon>Bacteria</taxon>
        <taxon>Bacillati</taxon>
        <taxon>Bacillota</taxon>
        <taxon>Bacilli</taxon>
        <taxon>Lactobacillales</taxon>
        <taxon>Enterococcaceae</taxon>
        <taxon>Enterococcus</taxon>
    </lineage>
</organism>
<dbReference type="InterPro" id="IPR051259">
    <property type="entry name" value="rRNA_Methyltransferase"/>
</dbReference>
<dbReference type="GO" id="GO:0008173">
    <property type="term" value="F:RNA methyltransferase activity"/>
    <property type="evidence" value="ECO:0007669"/>
    <property type="project" value="InterPro"/>
</dbReference>
<dbReference type="Gene3D" id="3.40.1280.10">
    <property type="match status" value="1"/>
</dbReference>
<comment type="caution">
    <text evidence="5">The sequence shown here is derived from an EMBL/GenBank/DDBJ whole genome shotgun (WGS) entry which is preliminary data.</text>
</comment>
<gene>
    <name evidence="5" type="ORF">BCR21_01930</name>
</gene>
<dbReference type="PANTHER" id="PTHR43191">
    <property type="entry name" value="RRNA METHYLTRANSFERASE 3"/>
    <property type="match status" value="1"/>
</dbReference>
<reference evidence="6" key="1">
    <citation type="submission" date="2016-09" db="EMBL/GenBank/DDBJ databases">
        <authorList>
            <person name="Gulvik C.A."/>
        </authorList>
    </citation>
    <scope>NUCLEOTIDE SEQUENCE [LARGE SCALE GENOMIC DNA]</scope>
    <source>
        <strain evidence="6">DSM 23328</strain>
    </source>
</reference>
<dbReference type="PANTHER" id="PTHR43191:SF2">
    <property type="entry name" value="RRNA METHYLTRANSFERASE 3, MITOCHONDRIAL"/>
    <property type="match status" value="1"/>
</dbReference>
<dbReference type="OrthoDB" id="9785673at2"/>
<feature type="domain" description="RNA 2-O ribose methyltransferase substrate binding" evidence="4">
    <location>
        <begin position="31"/>
        <end position="103"/>
    </location>
</feature>
<dbReference type="Proteomes" id="UP000094068">
    <property type="component" value="Unassembled WGS sequence"/>
</dbReference>
<dbReference type="Gene3D" id="3.30.1330.30">
    <property type="match status" value="1"/>
</dbReference>
<dbReference type="InterPro" id="IPR013123">
    <property type="entry name" value="SpoU_subst-bd"/>
</dbReference>
<dbReference type="SMART" id="SM00967">
    <property type="entry name" value="SpoU_sub_bind"/>
    <property type="match status" value="1"/>
</dbReference>
<dbReference type="GO" id="GO:0003723">
    <property type="term" value="F:RNA binding"/>
    <property type="evidence" value="ECO:0007669"/>
    <property type="project" value="InterPro"/>
</dbReference>
<sequence>MKEILSTKNAMIKEFKKLHKKKYREENQQYIIEGFHLIEEADKANARIGWILFNQRGRSEWSDWLDNQPQERLIQVSDEVLESLSDLPTPQGMIAIVGMPEFEKDIQFSGGWLLLDNVQDPGNVGTMIRTADAAGLSGVILGEGSSDIYNTKVLRAMQGSNYHLPVIRKPLAEIIDEFKKMKIPVYGTELNPNAISYQKIRRIENYALIMGNEGQGVSTEFLEKTDQNIYIPIKGAAESLNVAIAAGILMYHLENDN</sequence>
<dbReference type="AlphaFoldDB" id="A0A1E5GM46"/>
<dbReference type="InterPro" id="IPR001537">
    <property type="entry name" value="SpoU_MeTrfase"/>
</dbReference>
<name>A0A1E5GM46_9ENTE</name>
<evidence type="ECO:0000256" key="3">
    <source>
        <dbReference type="ARBA" id="ARBA00022679"/>
    </source>
</evidence>
<keyword evidence="3 5" id="KW-0808">Transferase</keyword>
<dbReference type="SUPFAM" id="SSF55315">
    <property type="entry name" value="L30e-like"/>
    <property type="match status" value="1"/>
</dbReference>
<dbReference type="RefSeq" id="WP_069644832.1">
    <property type="nucleotide sequence ID" value="NZ_MIJZ01000001.1"/>
</dbReference>
<evidence type="ECO:0000256" key="1">
    <source>
        <dbReference type="ARBA" id="ARBA00007228"/>
    </source>
</evidence>
<evidence type="ECO:0000259" key="4">
    <source>
        <dbReference type="SMART" id="SM00967"/>
    </source>
</evidence>
<dbReference type="Pfam" id="PF22435">
    <property type="entry name" value="MRM3-like_sub_bind"/>
    <property type="match status" value="1"/>
</dbReference>
<keyword evidence="2 5" id="KW-0489">Methyltransferase</keyword>
<protein>
    <submittedName>
        <fullName evidence="5">23S rRNA methyltransferase</fullName>
    </submittedName>
</protein>
<dbReference type="GO" id="GO:0005737">
    <property type="term" value="C:cytoplasm"/>
    <property type="evidence" value="ECO:0007669"/>
    <property type="project" value="UniProtKB-ARBA"/>
</dbReference>
<accession>A0A1E5GM46</accession>
<dbReference type="GO" id="GO:0006396">
    <property type="term" value="P:RNA processing"/>
    <property type="evidence" value="ECO:0007669"/>
    <property type="project" value="InterPro"/>
</dbReference>
<evidence type="ECO:0000313" key="6">
    <source>
        <dbReference type="Proteomes" id="UP000094068"/>
    </source>
</evidence>
<dbReference type="CDD" id="cd18095">
    <property type="entry name" value="SpoU-like_rRNA-MTase"/>
    <property type="match status" value="1"/>
</dbReference>
<dbReference type="Pfam" id="PF00588">
    <property type="entry name" value="SpoU_methylase"/>
    <property type="match status" value="1"/>
</dbReference>
<dbReference type="InterPro" id="IPR029064">
    <property type="entry name" value="Ribosomal_eL30-like_sf"/>
</dbReference>
<comment type="similarity">
    <text evidence="1">Belongs to the class IV-like SAM-binding methyltransferase superfamily. RNA methyltransferase TrmH family.</text>
</comment>
<dbReference type="STRING" id="903984.BCR21_01930"/>
<dbReference type="InterPro" id="IPR053888">
    <property type="entry name" value="MRM3-like_sub_bind"/>
</dbReference>
<dbReference type="InterPro" id="IPR029026">
    <property type="entry name" value="tRNA_m1G_MTases_N"/>
</dbReference>